<dbReference type="Proteomes" id="UP000029995">
    <property type="component" value="Unassembled WGS sequence"/>
</dbReference>
<dbReference type="InterPro" id="IPR009081">
    <property type="entry name" value="PP-bd_ACP"/>
</dbReference>
<evidence type="ECO:0000256" key="1">
    <source>
        <dbReference type="ARBA" id="ARBA00022450"/>
    </source>
</evidence>
<organism evidence="4 5">
    <name type="scientific">Inquilinus limosus MP06</name>
    <dbReference type="NCBI Taxonomy" id="1398085"/>
    <lineage>
        <taxon>Bacteria</taxon>
        <taxon>Pseudomonadati</taxon>
        <taxon>Pseudomonadota</taxon>
        <taxon>Alphaproteobacteria</taxon>
        <taxon>Rhodospirillales</taxon>
        <taxon>Rhodospirillaceae</taxon>
        <taxon>Inquilinus</taxon>
    </lineage>
</organism>
<sequence length="84" mass="8907">MANGAKPTQEQIQAAARDLLAPLLDMEAKDIDLSRNLPDCGLNSILAVQLASGLREKLGIEVPSELVLRSRTVGELSRALAAQA</sequence>
<dbReference type="RefSeq" id="WP_034844851.1">
    <property type="nucleotide sequence ID" value="NZ_JANX01000424.1"/>
</dbReference>
<dbReference type="SUPFAM" id="SSF47336">
    <property type="entry name" value="ACP-like"/>
    <property type="match status" value="1"/>
</dbReference>
<evidence type="ECO:0000256" key="2">
    <source>
        <dbReference type="ARBA" id="ARBA00022553"/>
    </source>
</evidence>
<dbReference type="AlphaFoldDB" id="A0A0A0D1Y2"/>
<dbReference type="EMBL" id="JANX01000424">
    <property type="protein sequence ID" value="KGM31858.1"/>
    <property type="molecule type" value="Genomic_DNA"/>
</dbReference>
<dbReference type="GO" id="GO:0031177">
    <property type="term" value="F:phosphopantetheine binding"/>
    <property type="evidence" value="ECO:0007669"/>
    <property type="project" value="InterPro"/>
</dbReference>
<evidence type="ECO:0000313" key="5">
    <source>
        <dbReference type="Proteomes" id="UP000029995"/>
    </source>
</evidence>
<dbReference type="SMART" id="SM00823">
    <property type="entry name" value="PKS_PP"/>
    <property type="match status" value="1"/>
</dbReference>
<proteinExistence type="predicted"/>
<reference evidence="4 5" key="1">
    <citation type="submission" date="2014-01" db="EMBL/GenBank/DDBJ databases">
        <title>Genome sequence determination for a cystic fibrosis isolate, Inquilinus limosus.</title>
        <authorList>
            <person name="Pino M."/>
            <person name="Di Conza J."/>
            <person name="Gutkind G."/>
        </authorList>
    </citation>
    <scope>NUCLEOTIDE SEQUENCE [LARGE SCALE GENOMIC DNA]</scope>
    <source>
        <strain evidence="4 5">MP06</strain>
    </source>
</reference>
<name>A0A0A0D1Y2_9PROT</name>
<evidence type="ECO:0000259" key="3">
    <source>
        <dbReference type="PROSITE" id="PS50075"/>
    </source>
</evidence>
<protein>
    <recommendedName>
        <fullName evidence="3">Carrier domain-containing protein</fullName>
    </recommendedName>
</protein>
<dbReference type="InterPro" id="IPR036736">
    <property type="entry name" value="ACP-like_sf"/>
</dbReference>
<keyword evidence="2" id="KW-0597">Phosphoprotein</keyword>
<keyword evidence="1" id="KW-0596">Phosphopantetheine</keyword>
<accession>A0A0A0D1Y2</accession>
<gene>
    <name evidence="4" type="ORF">P409_24795</name>
</gene>
<dbReference type="PROSITE" id="PS00012">
    <property type="entry name" value="PHOSPHOPANTETHEINE"/>
    <property type="match status" value="1"/>
</dbReference>
<feature type="domain" description="Carrier" evidence="3">
    <location>
        <begin position="7"/>
        <end position="84"/>
    </location>
</feature>
<dbReference type="Gene3D" id="1.10.1200.10">
    <property type="entry name" value="ACP-like"/>
    <property type="match status" value="1"/>
</dbReference>
<comment type="caution">
    <text evidence="4">The sequence shown here is derived from an EMBL/GenBank/DDBJ whole genome shotgun (WGS) entry which is preliminary data.</text>
</comment>
<dbReference type="InterPro" id="IPR020806">
    <property type="entry name" value="PKS_PP-bd"/>
</dbReference>
<dbReference type="PROSITE" id="PS50075">
    <property type="entry name" value="CARRIER"/>
    <property type="match status" value="1"/>
</dbReference>
<dbReference type="Pfam" id="PF00550">
    <property type="entry name" value="PP-binding"/>
    <property type="match status" value="1"/>
</dbReference>
<dbReference type="InterPro" id="IPR006162">
    <property type="entry name" value="Ppantetheine_attach_site"/>
</dbReference>
<evidence type="ECO:0000313" key="4">
    <source>
        <dbReference type="EMBL" id="KGM31858.1"/>
    </source>
</evidence>